<dbReference type="PROSITE" id="PS00108">
    <property type="entry name" value="PROTEIN_KINASE_ST"/>
    <property type="match status" value="1"/>
</dbReference>
<dbReference type="GO" id="GO:0035556">
    <property type="term" value="P:intracellular signal transduction"/>
    <property type="evidence" value="ECO:0007669"/>
    <property type="project" value="TreeGrafter"/>
</dbReference>
<reference evidence="22" key="1">
    <citation type="submission" date="2023-07" db="EMBL/GenBank/DDBJ databases">
        <title>Chromosome-level genome assembly of Artemia franciscana.</title>
        <authorList>
            <person name="Jo E."/>
        </authorList>
    </citation>
    <scope>NUCLEOTIDE SEQUENCE</scope>
    <source>
        <tissue evidence="22">Whole body</tissue>
    </source>
</reference>
<dbReference type="AlphaFoldDB" id="A0AA88IDR6"/>
<feature type="domain" description="Protein kinase" evidence="20">
    <location>
        <begin position="13"/>
        <end position="265"/>
    </location>
</feature>
<evidence type="ECO:0000256" key="15">
    <source>
        <dbReference type="ARBA" id="ARBA00023306"/>
    </source>
</evidence>
<dbReference type="FunFam" id="3.30.200.20:FF:000003">
    <property type="entry name" value="Non-specific serine/threonine protein kinase"/>
    <property type="match status" value="1"/>
</dbReference>
<dbReference type="GO" id="GO:0005737">
    <property type="term" value="C:cytoplasm"/>
    <property type="evidence" value="ECO:0007669"/>
    <property type="project" value="TreeGrafter"/>
</dbReference>
<dbReference type="CDD" id="cd12198">
    <property type="entry name" value="MELK_C"/>
    <property type="match status" value="1"/>
</dbReference>
<organism evidence="22 23">
    <name type="scientific">Artemia franciscana</name>
    <name type="common">Brine shrimp</name>
    <name type="synonym">Artemia sanfranciscana</name>
    <dbReference type="NCBI Taxonomy" id="6661"/>
    <lineage>
        <taxon>Eukaryota</taxon>
        <taxon>Metazoa</taxon>
        <taxon>Ecdysozoa</taxon>
        <taxon>Arthropoda</taxon>
        <taxon>Crustacea</taxon>
        <taxon>Branchiopoda</taxon>
        <taxon>Anostraca</taxon>
        <taxon>Artemiidae</taxon>
        <taxon>Artemia</taxon>
    </lineage>
</organism>
<keyword evidence="15" id="KW-0131">Cell cycle</keyword>
<keyword evidence="7" id="KW-0597">Phosphoprotein</keyword>
<protein>
    <recommendedName>
        <fullName evidence="4">Maternal embryonic leucine zipper kinase</fullName>
        <ecNumber evidence="3">2.7.11.1</ecNumber>
    </recommendedName>
</protein>
<dbReference type="InterPro" id="IPR001772">
    <property type="entry name" value="KA1_dom"/>
</dbReference>
<keyword evidence="13" id="KW-0446">Lipid-binding</keyword>
<evidence type="ECO:0000256" key="7">
    <source>
        <dbReference type="ARBA" id="ARBA00022553"/>
    </source>
</evidence>
<dbReference type="InterPro" id="IPR017441">
    <property type="entry name" value="Protein_kinase_ATP_BS"/>
</dbReference>
<dbReference type="CDD" id="cd14078">
    <property type="entry name" value="STKc_MELK"/>
    <property type="match status" value="1"/>
</dbReference>
<evidence type="ECO:0000256" key="10">
    <source>
        <dbReference type="ARBA" id="ARBA00022741"/>
    </source>
</evidence>
<dbReference type="InterPro" id="IPR034673">
    <property type="entry name" value="MELK"/>
</dbReference>
<dbReference type="GO" id="GO:0005524">
    <property type="term" value="F:ATP binding"/>
    <property type="evidence" value="ECO:0007669"/>
    <property type="project" value="UniProtKB-UniRule"/>
</dbReference>
<dbReference type="InterPro" id="IPR048637">
    <property type="entry name" value="MELK_UBA"/>
</dbReference>
<evidence type="ECO:0000313" key="22">
    <source>
        <dbReference type="EMBL" id="KAK2726409.1"/>
    </source>
</evidence>
<evidence type="ECO:0000256" key="18">
    <source>
        <dbReference type="PROSITE-ProRule" id="PRU10141"/>
    </source>
</evidence>
<dbReference type="PANTHER" id="PTHR24346:SF30">
    <property type="entry name" value="MATERNAL EMBRYONIC LEUCINE ZIPPER KINASE"/>
    <property type="match status" value="1"/>
</dbReference>
<evidence type="ECO:0000259" key="21">
    <source>
        <dbReference type="PROSITE" id="PS50032"/>
    </source>
</evidence>
<dbReference type="Gene3D" id="1.10.510.10">
    <property type="entry name" value="Transferase(Phosphotransferase) domain 1"/>
    <property type="match status" value="1"/>
</dbReference>
<dbReference type="PROSITE" id="PS50032">
    <property type="entry name" value="KA1"/>
    <property type="match status" value="1"/>
</dbReference>
<evidence type="ECO:0000256" key="16">
    <source>
        <dbReference type="ARBA" id="ARBA00047899"/>
    </source>
</evidence>
<comment type="similarity">
    <text evidence="2">Belongs to the protein kinase superfamily. CAMK Ser/Thr protein kinase family. SNF1 subfamily.</text>
</comment>
<evidence type="ECO:0000256" key="3">
    <source>
        <dbReference type="ARBA" id="ARBA00012513"/>
    </source>
</evidence>
<keyword evidence="6" id="KW-0723">Serine/threonine-protein kinase</keyword>
<dbReference type="PROSITE" id="PS00107">
    <property type="entry name" value="PROTEIN_KINASE_ATP"/>
    <property type="match status" value="1"/>
</dbReference>
<feature type="binding site" evidence="18">
    <location>
        <position position="42"/>
    </location>
    <ligand>
        <name>ATP</name>
        <dbReference type="ChEBI" id="CHEBI:30616"/>
    </ligand>
</feature>
<accession>A0AA88IDR6</accession>
<feature type="region of interest" description="Disordered" evidence="19">
    <location>
        <begin position="419"/>
        <end position="465"/>
    </location>
</feature>
<keyword evidence="14" id="KW-0472">Membrane</keyword>
<name>A0AA88IDR6_ARTSF</name>
<evidence type="ECO:0000256" key="12">
    <source>
        <dbReference type="ARBA" id="ARBA00022840"/>
    </source>
</evidence>
<dbReference type="SUPFAM" id="SSF103243">
    <property type="entry name" value="KA1-like"/>
    <property type="match status" value="1"/>
</dbReference>
<comment type="catalytic activity">
    <reaction evidence="16">
        <text>L-threonyl-[protein] + ATP = O-phospho-L-threonyl-[protein] + ADP + H(+)</text>
        <dbReference type="Rhea" id="RHEA:46608"/>
        <dbReference type="Rhea" id="RHEA-COMP:11060"/>
        <dbReference type="Rhea" id="RHEA-COMP:11605"/>
        <dbReference type="ChEBI" id="CHEBI:15378"/>
        <dbReference type="ChEBI" id="CHEBI:30013"/>
        <dbReference type="ChEBI" id="CHEBI:30616"/>
        <dbReference type="ChEBI" id="CHEBI:61977"/>
        <dbReference type="ChEBI" id="CHEBI:456216"/>
        <dbReference type="EC" id="2.7.11.1"/>
    </reaction>
</comment>
<dbReference type="PANTHER" id="PTHR24346">
    <property type="entry name" value="MAP/MICROTUBULE AFFINITY-REGULATING KINASE"/>
    <property type="match status" value="1"/>
</dbReference>
<dbReference type="Proteomes" id="UP001187531">
    <property type="component" value="Unassembled WGS sequence"/>
</dbReference>
<evidence type="ECO:0000256" key="14">
    <source>
        <dbReference type="ARBA" id="ARBA00023136"/>
    </source>
</evidence>
<dbReference type="GO" id="GO:0005886">
    <property type="term" value="C:plasma membrane"/>
    <property type="evidence" value="ECO:0007669"/>
    <property type="project" value="UniProtKB-SubCell"/>
</dbReference>
<dbReference type="GO" id="GO:0004674">
    <property type="term" value="F:protein serine/threonine kinase activity"/>
    <property type="evidence" value="ECO:0007669"/>
    <property type="project" value="UniProtKB-KW"/>
</dbReference>
<keyword evidence="11" id="KW-0418">Kinase</keyword>
<keyword evidence="12 18" id="KW-0067">ATP-binding</keyword>
<evidence type="ECO:0000256" key="11">
    <source>
        <dbReference type="ARBA" id="ARBA00022777"/>
    </source>
</evidence>
<dbReference type="PROSITE" id="PS50011">
    <property type="entry name" value="PROTEIN_KINASE_DOM"/>
    <property type="match status" value="1"/>
</dbReference>
<comment type="catalytic activity">
    <reaction evidence="17">
        <text>L-seryl-[protein] + ATP = O-phospho-L-seryl-[protein] + ADP + H(+)</text>
        <dbReference type="Rhea" id="RHEA:17989"/>
        <dbReference type="Rhea" id="RHEA-COMP:9863"/>
        <dbReference type="Rhea" id="RHEA-COMP:11604"/>
        <dbReference type="ChEBI" id="CHEBI:15378"/>
        <dbReference type="ChEBI" id="CHEBI:29999"/>
        <dbReference type="ChEBI" id="CHEBI:30616"/>
        <dbReference type="ChEBI" id="CHEBI:83421"/>
        <dbReference type="ChEBI" id="CHEBI:456216"/>
        <dbReference type="EC" id="2.7.11.1"/>
    </reaction>
</comment>
<dbReference type="Pfam" id="PF00069">
    <property type="entry name" value="Pkinase"/>
    <property type="match status" value="1"/>
</dbReference>
<feature type="compositionally biased region" description="Basic and acidic residues" evidence="19">
    <location>
        <begin position="429"/>
        <end position="438"/>
    </location>
</feature>
<proteinExistence type="inferred from homology"/>
<dbReference type="SMART" id="SM00220">
    <property type="entry name" value="S_TKc"/>
    <property type="match status" value="1"/>
</dbReference>
<evidence type="ECO:0000313" key="23">
    <source>
        <dbReference type="Proteomes" id="UP001187531"/>
    </source>
</evidence>
<dbReference type="EMBL" id="JAVRJZ010000002">
    <property type="protein sequence ID" value="KAK2726409.1"/>
    <property type="molecule type" value="Genomic_DNA"/>
</dbReference>
<evidence type="ECO:0000259" key="20">
    <source>
        <dbReference type="PROSITE" id="PS50011"/>
    </source>
</evidence>
<evidence type="ECO:0000256" key="9">
    <source>
        <dbReference type="ARBA" id="ARBA00022703"/>
    </source>
</evidence>
<dbReference type="CDD" id="cd14341">
    <property type="entry name" value="UBA_MELK"/>
    <property type="match status" value="1"/>
</dbReference>
<keyword evidence="23" id="KW-1185">Reference proteome</keyword>
<keyword evidence="10 18" id="KW-0547">Nucleotide-binding</keyword>
<gene>
    <name evidence="22" type="ORF">QYM36_000747</name>
</gene>
<feature type="domain" description="KA1" evidence="21">
    <location>
        <begin position="595"/>
        <end position="644"/>
    </location>
</feature>
<dbReference type="Pfam" id="PF02149">
    <property type="entry name" value="KA1"/>
    <property type="match status" value="1"/>
</dbReference>
<evidence type="ECO:0000256" key="6">
    <source>
        <dbReference type="ARBA" id="ARBA00022527"/>
    </source>
</evidence>
<dbReference type="GO" id="GO:0008289">
    <property type="term" value="F:lipid binding"/>
    <property type="evidence" value="ECO:0007669"/>
    <property type="project" value="UniProtKB-KW"/>
</dbReference>
<dbReference type="Gene3D" id="3.30.310.80">
    <property type="entry name" value="Kinase associated domain 1, KA1"/>
    <property type="match status" value="1"/>
</dbReference>
<dbReference type="FunFam" id="1.10.510.10:FF:000901">
    <property type="entry name" value="Maternal embryonic leucine zipper kinase"/>
    <property type="match status" value="1"/>
</dbReference>
<evidence type="ECO:0000256" key="1">
    <source>
        <dbReference type="ARBA" id="ARBA00004202"/>
    </source>
</evidence>
<evidence type="ECO:0000256" key="8">
    <source>
        <dbReference type="ARBA" id="ARBA00022679"/>
    </source>
</evidence>
<dbReference type="InterPro" id="IPR028375">
    <property type="entry name" value="KA1/Ssp2_C"/>
</dbReference>
<keyword evidence="9" id="KW-0053">Apoptosis</keyword>
<dbReference type="SUPFAM" id="SSF56112">
    <property type="entry name" value="Protein kinase-like (PK-like)"/>
    <property type="match status" value="1"/>
</dbReference>
<keyword evidence="8" id="KW-0808">Transferase</keyword>
<comment type="subcellular location">
    <subcellularLocation>
        <location evidence="1">Cell membrane</location>
        <topology evidence="1">Peripheral membrane protein</topology>
    </subcellularLocation>
</comment>
<keyword evidence="5" id="KW-1003">Cell membrane</keyword>
<dbReference type="EC" id="2.7.11.1" evidence="3"/>
<evidence type="ECO:0000256" key="19">
    <source>
        <dbReference type="SAM" id="MobiDB-lite"/>
    </source>
</evidence>
<sequence length="645" mass="72108">MSIPVASVVDGLYELQETIGSGGFAKVKLATHILSGEKVAIKIMDKKQLGDDLPRIRLEIAAMKDLSHQNVCKLYQVMETDTKILMVLEYCPGGELFDYIVEKDRLSEDEAKIFFRQITAAVAYIHSKGYAHRDLKPENLLLDEDQQLKLIDFGLCARPQGGVQSVLDTCCGSPAYAAPELVSGRAYIGAEADVWSMGVLLYALLCGFLPFDDENIGSLYRKIQSGEYDIPSWLSVKTVELLNTMLQVDPTKRISVNDLLKHPWLYEAGKEDVYWKSNYKAQELDEECITEMALCHGLTRKEMRAAVSSWKYDYVTATYWILSNQKERGRTVRLLRRSATSLPDPVTPVAQSTKRCLMNEYSTVASPIRAIQHSPRGLHTSLEGGLEDCELLTMGQANEEESISETLGKEVSWNVDVKDGPAQLTGKKRPLDDKENDHFTAPCAPTPRRPKISSPSKESKEFVKLSPSRSMDSVLDDLCKTPLKRIANDPVDSWIAAAQTPQRTGAGPMSGKKMFGSIERGIDKMRSLLTPSRKRVLEAPVLNDYPSATSGKTMYNVSTTSSKDPEYVLRELKRALQSKGIEIKQKGFTLRGRLSSQGKIKMSFELEVCMVPRVDVVGIRRKRLKGDAWCYKKVCEEILRLAAVQ</sequence>
<dbReference type="InterPro" id="IPR000719">
    <property type="entry name" value="Prot_kinase_dom"/>
</dbReference>
<evidence type="ECO:0000256" key="13">
    <source>
        <dbReference type="ARBA" id="ARBA00023121"/>
    </source>
</evidence>
<evidence type="ECO:0000256" key="4">
    <source>
        <dbReference type="ARBA" id="ARBA00017168"/>
    </source>
</evidence>
<evidence type="ECO:0000256" key="17">
    <source>
        <dbReference type="ARBA" id="ARBA00048679"/>
    </source>
</evidence>
<evidence type="ECO:0000256" key="5">
    <source>
        <dbReference type="ARBA" id="ARBA00022475"/>
    </source>
</evidence>
<dbReference type="FunFam" id="3.30.310.80:FF:000011">
    <property type="entry name" value="Non-specific serine/threonine protein kinase"/>
    <property type="match status" value="1"/>
</dbReference>
<dbReference type="InterPro" id="IPR011009">
    <property type="entry name" value="Kinase-like_dom_sf"/>
</dbReference>
<comment type="caution">
    <text evidence="22">The sequence shown here is derived from an EMBL/GenBank/DDBJ whole genome shotgun (WGS) entry which is preliminary data.</text>
</comment>
<dbReference type="InterPro" id="IPR008271">
    <property type="entry name" value="Ser/Thr_kinase_AS"/>
</dbReference>
<dbReference type="GO" id="GO:0006915">
    <property type="term" value="P:apoptotic process"/>
    <property type="evidence" value="ECO:0007669"/>
    <property type="project" value="UniProtKB-KW"/>
</dbReference>
<dbReference type="Pfam" id="PF21594">
    <property type="entry name" value="UBA_MELK"/>
    <property type="match status" value="1"/>
</dbReference>
<evidence type="ECO:0000256" key="2">
    <source>
        <dbReference type="ARBA" id="ARBA00006234"/>
    </source>
</evidence>